<dbReference type="KEGG" id="mcos:GM418_06085"/>
<evidence type="ECO:0000313" key="2">
    <source>
        <dbReference type="EMBL" id="QGY43241.1"/>
    </source>
</evidence>
<feature type="transmembrane region" description="Helical" evidence="1">
    <location>
        <begin position="153"/>
        <end position="171"/>
    </location>
</feature>
<dbReference type="EMBL" id="CP046401">
    <property type="protein sequence ID" value="QGY43241.1"/>
    <property type="molecule type" value="Genomic_DNA"/>
</dbReference>
<reference evidence="2 3" key="1">
    <citation type="submission" date="2019-11" db="EMBL/GenBank/DDBJ databases">
        <authorList>
            <person name="Zheng R.K."/>
            <person name="Sun C.M."/>
        </authorList>
    </citation>
    <scope>NUCLEOTIDE SEQUENCE [LARGE SCALE GENOMIC DNA]</scope>
    <source>
        <strain evidence="2 3">WC007</strain>
    </source>
</reference>
<feature type="transmembrane region" description="Helical" evidence="1">
    <location>
        <begin position="6"/>
        <end position="28"/>
    </location>
</feature>
<dbReference type="RefSeq" id="WP_158864177.1">
    <property type="nucleotide sequence ID" value="NZ_CP046401.1"/>
</dbReference>
<evidence type="ECO:0008006" key="4">
    <source>
        <dbReference type="Google" id="ProtNLM"/>
    </source>
</evidence>
<dbReference type="Proteomes" id="UP000428260">
    <property type="component" value="Chromosome"/>
</dbReference>
<evidence type="ECO:0000256" key="1">
    <source>
        <dbReference type="SAM" id="Phobius"/>
    </source>
</evidence>
<gene>
    <name evidence="2" type="ORF">GM418_06085</name>
</gene>
<evidence type="ECO:0000313" key="3">
    <source>
        <dbReference type="Proteomes" id="UP000428260"/>
    </source>
</evidence>
<dbReference type="Gene3D" id="2.60.120.260">
    <property type="entry name" value="Galactose-binding domain-like"/>
    <property type="match status" value="1"/>
</dbReference>
<protein>
    <recommendedName>
        <fullName evidence="4">Glycosyltransferase RgtA/B/C/D-like domain-containing protein</fullName>
    </recommendedName>
</protein>
<accession>A0A6I6JLM3</accession>
<feature type="transmembrane region" description="Helical" evidence="1">
    <location>
        <begin position="311"/>
        <end position="333"/>
    </location>
</feature>
<feature type="transmembrane region" description="Helical" evidence="1">
    <location>
        <begin position="279"/>
        <end position="299"/>
    </location>
</feature>
<feature type="transmembrane region" description="Helical" evidence="1">
    <location>
        <begin position="97"/>
        <end position="118"/>
    </location>
</feature>
<feature type="transmembrane region" description="Helical" evidence="1">
    <location>
        <begin position="364"/>
        <end position="380"/>
    </location>
</feature>
<feature type="transmembrane region" description="Helical" evidence="1">
    <location>
        <begin position="177"/>
        <end position="203"/>
    </location>
</feature>
<keyword evidence="3" id="KW-1185">Reference proteome</keyword>
<feature type="transmembrane region" description="Helical" evidence="1">
    <location>
        <begin position="339"/>
        <end position="359"/>
    </location>
</feature>
<feature type="transmembrane region" description="Helical" evidence="1">
    <location>
        <begin position="215"/>
        <end position="233"/>
    </location>
</feature>
<dbReference type="AlphaFoldDB" id="A0A6I6JLM3"/>
<keyword evidence="1" id="KW-0812">Transmembrane</keyword>
<organism evidence="2 3">
    <name type="scientific">Maribellus comscasis</name>
    <dbReference type="NCBI Taxonomy" id="2681766"/>
    <lineage>
        <taxon>Bacteria</taxon>
        <taxon>Pseudomonadati</taxon>
        <taxon>Bacteroidota</taxon>
        <taxon>Bacteroidia</taxon>
        <taxon>Marinilabiliales</taxon>
        <taxon>Prolixibacteraceae</taxon>
        <taxon>Maribellus</taxon>
    </lineage>
</organism>
<proteinExistence type="predicted"/>
<keyword evidence="1" id="KW-0472">Membrane</keyword>
<sequence length="689" mass="78987">MFSNKYWRYSLLVLPLLFLWGGLSIHIAKYGNDPNYVYLANSIAIANGESVGYHDHPGTTVMQIGAVSIAVKHWFSNSSDEKIVTHVLKEPLLFMDAIQHVLVVMNFLILLFLGFFVLKKTNSVWTALLFQITGFLSANTLDHIWTKVEPEPVLFFITCIYVITILYFYFSENKNKFQYVIVFSLIIGAGLATKATFLPLIALPLIIIPSTKRKLIFIAGVIISFVLFTIPAIPEYKHMYYWFRDLTNHTGKYGQGEKGFIDISTYLPNMLELLKNNPVFGIVTGLGILTVALCFFLKVHKKNERANTWDLKILAGLIAANIMGVLVVSKHYIVHPDHYLIPELLLTGITIFFILRILLKSHKIVLPAIVIGLAVFLAFTQPQKLKYADYGYKITNEELDSTELMLERDYAEYTKIYYYPNSLNKYSALKFGDVYSKNRLLPYLKNLYPNTYLYNHNHGMFQNWNAKVSLENIVEFNGNKILLIGGPKDKNALNELENKGIPLNEIYKGRVQVIYELDTLRLLNTTSVKDTEVVDSCDFETTTKDGRLFLGTNGKPFGNASTRTEEVFKSGKHAVKVDSHTEFAIEYFLDGLKNGEIYEVTIWRKTDNNSARLVVGSVEPDLFYDAQNDYLTTDENGWEFLRLEFRVTPEMENKTLKIYIWNKDKKQAYFDDLTIRRISDKQDFDTAAK</sequence>
<name>A0A6I6JLM3_9BACT</name>
<keyword evidence="1" id="KW-1133">Transmembrane helix</keyword>